<evidence type="ECO:0000313" key="1">
    <source>
        <dbReference type="EMBL" id="VAZ81546.1"/>
    </source>
</evidence>
<dbReference type="Proteomes" id="UP000279331">
    <property type="component" value="Unassembled WGS sequence"/>
</dbReference>
<gene>
    <name evidence="1" type="ORF">LAUMK42_00348</name>
</gene>
<accession>A0AB38UM28</accession>
<organism evidence="1 2">
    <name type="scientific">Mycobacterium persicum</name>
    <dbReference type="NCBI Taxonomy" id="1487726"/>
    <lineage>
        <taxon>Bacteria</taxon>
        <taxon>Bacillati</taxon>
        <taxon>Actinomycetota</taxon>
        <taxon>Actinomycetes</taxon>
        <taxon>Mycobacteriales</taxon>
        <taxon>Mycobacteriaceae</taxon>
        <taxon>Mycobacterium</taxon>
    </lineage>
</organism>
<sequence>MADYATLLRDHVTLTCRSVDRIFLQAYVPKLQSVGGVCQFLYWQKGFGIPSSAAFGKIGDAYVAEVYRWAKANAIPVRRFAKLKRVNPVRFEAQLLACPLNSALRHPGGPAIVLVLQCVSPSGRHSSVSVTICSIVASGIEGLRPRPFRTCPNLTRPSSPNRLCQFTTVPRDTDRLAAIVAFGTPSAAINKALARTTSRCAPDCDRANDSNTARCPSVIANAGTGLLMPVIIPIC</sequence>
<reference evidence="1 2" key="1">
    <citation type="submission" date="2018-09" db="EMBL/GenBank/DDBJ databases">
        <authorList>
            <person name="Tagini F."/>
        </authorList>
    </citation>
    <scope>NUCLEOTIDE SEQUENCE [LARGE SCALE GENOMIC DNA]</scope>
    <source>
        <strain evidence="1 2">MK42</strain>
    </source>
</reference>
<comment type="caution">
    <text evidence="1">The sequence shown here is derived from an EMBL/GenBank/DDBJ whole genome shotgun (WGS) entry which is preliminary data.</text>
</comment>
<protein>
    <submittedName>
        <fullName evidence="1">Uncharacterized protein</fullName>
    </submittedName>
</protein>
<proteinExistence type="predicted"/>
<dbReference type="EMBL" id="UPHL01000011">
    <property type="protein sequence ID" value="VAZ81546.1"/>
    <property type="molecule type" value="Genomic_DNA"/>
</dbReference>
<evidence type="ECO:0000313" key="2">
    <source>
        <dbReference type="Proteomes" id="UP000279331"/>
    </source>
</evidence>
<name>A0AB38UM28_9MYCO</name>
<dbReference type="AlphaFoldDB" id="A0AB38UM28"/>